<dbReference type="AlphaFoldDB" id="A0A2C6BRS6"/>
<evidence type="ECO:0000313" key="2">
    <source>
        <dbReference type="Proteomes" id="UP000224182"/>
    </source>
</evidence>
<proteinExistence type="predicted"/>
<protein>
    <submittedName>
        <fullName evidence="1">Uncharacterized protein</fullName>
    </submittedName>
</protein>
<comment type="caution">
    <text evidence="1">The sequence shown here is derived from an EMBL/GenBank/DDBJ whole genome shotgun (WGS) entry which is preliminary data.</text>
</comment>
<name>A0A2C6BRS6_FUSNP</name>
<reference evidence="1 2" key="1">
    <citation type="submission" date="2017-06" db="EMBL/GenBank/DDBJ databases">
        <title>Draft genome sequence of Fusobacterium nucleatum subsp. polymorphum KCOM 1271 (=ChDC F305).</title>
        <authorList>
            <person name="Kook J.-K."/>
            <person name="Park S.-N."/>
            <person name="Lim Y.K."/>
            <person name="Roh H."/>
        </authorList>
    </citation>
    <scope>NUCLEOTIDE SEQUENCE [LARGE SCALE GENOMIC DNA]</scope>
    <source>
        <strain evidence="2">KCOM 1271 (ChDC F305)</strain>
    </source>
</reference>
<gene>
    <name evidence="1" type="ORF">CBG54_05640</name>
</gene>
<sequence>MSKNNNEFYSATISGAEFECKFAFPKIYFTKNPADKYAKVYYDIGFLEDIGWSTSNSATPKFNLTAIDAIDIYAGMEITEGQMTFKVFHHDSFEKLKEVILEGINHGKNKMEFPEIYDSPFLSLDLEWEKWEFHNDHTKINWGQMPLFDIILIAKNKNENNEIEVRKKVLEGVALSGQGSSVAINSTEFSAFASFMAIGKITDWEKYEGND</sequence>
<dbReference type="Proteomes" id="UP000224182">
    <property type="component" value="Unassembled WGS sequence"/>
</dbReference>
<organism evidence="1 2">
    <name type="scientific">Fusobacterium nucleatum subsp. polymorphum</name>
    <name type="common">Fusobacterium polymorphum</name>
    <dbReference type="NCBI Taxonomy" id="76857"/>
    <lineage>
        <taxon>Bacteria</taxon>
        <taxon>Fusobacteriati</taxon>
        <taxon>Fusobacteriota</taxon>
        <taxon>Fusobacteriia</taxon>
        <taxon>Fusobacteriales</taxon>
        <taxon>Fusobacteriaceae</taxon>
        <taxon>Fusobacterium</taxon>
    </lineage>
</organism>
<accession>A0A2C6BRS6</accession>
<dbReference type="EMBL" id="NIRN01000001">
    <property type="protein sequence ID" value="PHI06545.1"/>
    <property type="molecule type" value="Genomic_DNA"/>
</dbReference>
<evidence type="ECO:0000313" key="1">
    <source>
        <dbReference type="EMBL" id="PHI06545.1"/>
    </source>
</evidence>
<dbReference type="RefSeq" id="WP_098974227.1">
    <property type="nucleotide sequence ID" value="NZ_CP077115.1"/>
</dbReference>